<reference evidence="1 2" key="1">
    <citation type="submission" date="2018-10" db="EMBL/GenBank/DDBJ databases">
        <authorList>
            <consortium name="Molecular Microbiology and Infection Unit (UMMI)"/>
            <person name="Machado M."/>
        </authorList>
    </citation>
    <scope>NUCLEOTIDE SEQUENCE [LARGE SCALE GENOMIC DNA]</scope>
    <source>
        <strain evidence="1">FMV2238.02</strain>
    </source>
</reference>
<keyword evidence="2" id="KW-1185">Reference proteome</keyword>
<dbReference type="Proteomes" id="UP000280759">
    <property type="component" value="Unassembled WGS sequence"/>
</dbReference>
<accession>A0A3P5Y457</accession>
<dbReference type="EMBL" id="UXEP01000023">
    <property type="protein sequence ID" value="VDC43071.1"/>
    <property type="molecule type" value="Genomic_DNA"/>
</dbReference>
<evidence type="ECO:0000313" key="2">
    <source>
        <dbReference type="Proteomes" id="UP000280759"/>
    </source>
</evidence>
<gene>
    <name evidence="1" type="ORF">FMV2238Y02_15530</name>
</gene>
<dbReference type="AlphaFoldDB" id="A0A3P5Y457"/>
<protein>
    <submittedName>
        <fullName evidence="1">Uncharacterized protein</fullName>
    </submittedName>
</protein>
<sequence>MSKSSKQIEEDAIDYLNMALKKSKHINREISEGDK</sequence>
<organism evidence="1 2">
    <name type="scientific">Streptococcus canis</name>
    <dbReference type="NCBI Taxonomy" id="1329"/>
    <lineage>
        <taxon>Bacteria</taxon>
        <taxon>Bacillati</taxon>
        <taxon>Bacillota</taxon>
        <taxon>Bacilli</taxon>
        <taxon>Lactobacillales</taxon>
        <taxon>Streptococcaceae</taxon>
        <taxon>Streptococcus</taxon>
    </lineage>
</organism>
<name>A0A3P5Y457_STRCB</name>
<evidence type="ECO:0000313" key="1">
    <source>
        <dbReference type="EMBL" id="VDC43071.1"/>
    </source>
</evidence>
<proteinExistence type="predicted"/>